<dbReference type="GO" id="GO:0009117">
    <property type="term" value="P:nucleotide metabolic process"/>
    <property type="evidence" value="ECO:0007669"/>
    <property type="project" value="InterPro"/>
</dbReference>
<reference evidence="1 2" key="1">
    <citation type="submission" date="2018-10" db="EMBL/GenBank/DDBJ databases">
        <title>Genome assembly for a Yunnan-Guizhou Plateau 3E fish, Anabarilius grahami (Regan), and its evolutionary and genetic applications.</title>
        <authorList>
            <person name="Jiang W."/>
        </authorList>
    </citation>
    <scope>NUCLEOTIDE SEQUENCE [LARGE SCALE GENOMIC DNA]</scope>
    <source>
        <strain evidence="1">AG-KIZ</strain>
        <tissue evidence="1">Muscle</tissue>
    </source>
</reference>
<evidence type="ECO:0000313" key="2">
    <source>
        <dbReference type="Proteomes" id="UP000281406"/>
    </source>
</evidence>
<dbReference type="Proteomes" id="UP000281406">
    <property type="component" value="Unassembled WGS sequence"/>
</dbReference>
<dbReference type="AlphaFoldDB" id="A0A3N0YFZ6"/>
<protein>
    <submittedName>
        <fullName evidence="1">Cytosolic 5'-nucleotidase 1A</fullName>
    </submittedName>
</protein>
<gene>
    <name evidence="1" type="ORF">DPX16_23467</name>
</gene>
<dbReference type="GO" id="GO:0000287">
    <property type="term" value="F:magnesium ion binding"/>
    <property type="evidence" value="ECO:0007669"/>
    <property type="project" value="InterPro"/>
</dbReference>
<comment type="caution">
    <text evidence="1">The sequence shown here is derived from an EMBL/GenBank/DDBJ whole genome shotgun (WGS) entry which is preliminary data.</text>
</comment>
<dbReference type="Pfam" id="PF06189">
    <property type="entry name" value="5-nucleotidase"/>
    <property type="match status" value="1"/>
</dbReference>
<dbReference type="PANTHER" id="PTHR31367">
    <property type="entry name" value="CYTOSOLIC 5'-NUCLEOTIDASE 1 FAMILY MEMBER"/>
    <property type="match status" value="1"/>
</dbReference>
<organism evidence="1 2">
    <name type="scientific">Anabarilius grahami</name>
    <name type="common">Kanglang fish</name>
    <name type="synonym">Barilius grahami</name>
    <dbReference type="NCBI Taxonomy" id="495550"/>
    <lineage>
        <taxon>Eukaryota</taxon>
        <taxon>Metazoa</taxon>
        <taxon>Chordata</taxon>
        <taxon>Craniata</taxon>
        <taxon>Vertebrata</taxon>
        <taxon>Euteleostomi</taxon>
        <taxon>Actinopterygii</taxon>
        <taxon>Neopterygii</taxon>
        <taxon>Teleostei</taxon>
        <taxon>Ostariophysi</taxon>
        <taxon>Cypriniformes</taxon>
        <taxon>Xenocyprididae</taxon>
        <taxon>Xenocypridinae</taxon>
        <taxon>Xenocypridinae incertae sedis</taxon>
        <taxon>Anabarilius</taxon>
    </lineage>
</organism>
<proteinExistence type="predicted"/>
<dbReference type="GO" id="GO:0046085">
    <property type="term" value="P:adenosine metabolic process"/>
    <property type="evidence" value="ECO:0007669"/>
    <property type="project" value="TreeGrafter"/>
</dbReference>
<dbReference type="GO" id="GO:0005829">
    <property type="term" value="C:cytosol"/>
    <property type="evidence" value="ECO:0007669"/>
    <property type="project" value="TreeGrafter"/>
</dbReference>
<evidence type="ECO:0000313" key="1">
    <source>
        <dbReference type="EMBL" id="ROL45077.1"/>
    </source>
</evidence>
<sequence length="284" mass="31794">TSFTIAVSSCALFSQETGDKGVAFPFVKALIMVNQRLTELVQAIDEQFVIVVIPTDSQDIVLLNNNITKHKLNVDRVCEITGEKTLLYHLNEIKPVLYLSTNPENVRDGINAGYGAATMIFPQKDYHEPSDEKLHVAFDGDGVLFSDESERVFIEQKLDGFLANERKNEDNPLEQGLLCKFLEALVHFQQRFKKSKNASNAKCPIHTYLVTTRGTESDGIRALKTLKKRNLEINEAFLLNGANKGPVLKAIKPHIFFDDQMRHIKGALENGVIGAHVPYGVRNE</sequence>
<feature type="non-terminal residue" evidence="1">
    <location>
        <position position="1"/>
    </location>
</feature>
<dbReference type="OrthoDB" id="9994138at2759"/>
<dbReference type="PANTHER" id="PTHR31367:SF5">
    <property type="entry name" value="CYTOSOLIC 5'-NUCLEOTIDASE 1A"/>
    <property type="match status" value="1"/>
</dbReference>
<keyword evidence="2" id="KW-1185">Reference proteome</keyword>
<accession>A0A3N0YFZ6</accession>
<dbReference type="GO" id="GO:0008253">
    <property type="term" value="F:5'-nucleotidase activity"/>
    <property type="evidence" value="ECO:0007669"/>
    <property type="project" value="InterPro"/>
</dbReference>
<dbReference type="EMBL" id="RJVU01042610">
    <property type="protein sequence ID" value="ROL45077.1"/>
    <property type="molecule type" value="Genomic_DNA"/>
</dbReference>
<dbReference type="InterPro" id="IPR010394">
    <property type="entry name" value="5-nucleotidase"/>
</dbReference>
<dbReference type="GO" id="GO:0000166">
    <property type="term" value="F:nucleotide binding"/>
    <property type="evidence" value="ECO:0007669"/>
    <property type="project" value="InterPro"/>
</dbReference>
<name>A0A3N0YFZ6_ANAGA</name>